<dbReference type="PROSITE" id="PS51857">
    <property type="entry name" value="CSD_2"/>
    <property type="match status" value="1"/>
</dbReference>
<evidence type="ECO:0000256" key="1">
    <source>
        <dbReference type="ARBA" id="ARBA00022553"/>
    </source>
</evidence>
<organism evidence="4 7">
    <name type="scientific">Marinomonas gallaica</name>
    <dbReference type="NCBI Taxonomy" id="1806667"/>
    <lineage>
        <taxon>Bacteria</taxon>
        <taxon>Pseudomonadati</taxon>
        <taxon>Pseudomonadota</taxon>
        <taxon>Gammaproteobacteria</taxon>
        <taxon>Oceanospirillales</taxon>
        <taxon>Oceanospirillaceae</taxon>
        <taxon>Marinomonas</taxon>
    </lineage>
</organism>
<dbReference type="InterPro" id="IPR011129">
    <property type="entry name" value="CSD"/>
</dbReference>
<feature type="transmembrane region" description="Helical" evidence="2">
    <location>
        <begin position="88"/>
        <end position="106"/>
    </location>
</feature>
<dbReference type="RefSeq" id="WP_170756287.1">
    <property type="nucleotide sequence ID" value="NZ_FLRA01000012.1"/>
</dbReference>
<reference evidence="5 6" key="1">
    <citation type="submission" date="2016-06" db="EMBL/GenBank/DDBJ databases">
        <authorList>
            <person name="Rodrigo-Torres L."/>
            <person name="Arahal D.R."/>
        </authorList>
    </citation>
    <scope>NUCLEOTIDE SEQUENCE [LARGE SCALE GENOMIC DNA]</scope>
    <source>
        <strain evidence="5 6">CECT 5116</strain>
    </source>
</reference>
<dbReference type="PANTHER" id="PTHR12962:SF1">
    <property type="entry name" value="COLD SHOCK DOMAIN-CONTAINING PROTEIN CG9705"/>
    <property type="match status" value="1"/>
</dbReference>
<dbReference type="EMBL" id="FLRB01000005">
    <property type="protein sequence ID" value="SBT19915.1"/>
    <property type="molecule type" value="Genomic_DNA"/>
</dbReference>
<evidence type="ECO:0000313" key="6">
    <source>
        <dbReference type="Proteomes" id="UP000092840"/>
    </source>
</evidence>
<feature type="transmembrane region" description="Helical" evidence="2">
    <location>
        <begin position="112"/>
        <end position="130"/>
    </location>
</feature>
<dbReference type="GO" id="GO:0003730">
    <property type="term" value="F:mRNA 3'-UTR binding"/>
    <property type="evidence" value="ECO:0007669"/>
    <property type="project" value="TreeGrafter"/>
</dbReference>
<dbReference type="Proteomes" id="UP000092840">
    <property type="component" value="Unassembled WGS sequence"/>
</dbReference>
<dbReference type="InterPro" id="IPR012340">
    <property type="entry name" value="NA-bd_OB-fold"/>
</dbReference>
<sequence>MLKGKVIEWNDLKGFGFISLKTEESKVFFHISKVKGRHRRPEIGDEVRFDMSIDEKGRCNAHNVTISYETIRRAESERSSYTEESIPASLYFCATYLILIVAAIMILDGEILFMAAYLLMSVITYTMYAADKSSAQNGSWRTPENTLHIVSLLGGWPGALFAQHQLRHKTRKQPFKSILWMTIFANIIFIGWSFTPEGSQLIKDVLSYFS</sequence>
<dbReference type="Proteomes" id="UP000092871">
    <property type="component" value="Unassembled WGS sequence"/>
</dbReference>
<keyword evidence="4" id="KW-0238">DNA-binding</keyword>
<dbReference type="GO" id="GO:0003677">
    <property type="term" value="F:DNA binding"/>
    <property type="evidence" value="ECO:0007669"/>
    <property type="project" value="UniProtKB-KW"/>
</dbReference>
<dbReference type="Pfam" id="PF00313">
    <property type="entry name" value="CSD"/>
    <property type="match status" value="1"/>
</dbReference>
<evidence type="ECO:0000259" key="3">
    <source>
        <dbReference type="PROSITE" id="PS51857"/>
    </source>
</evidence>
<accession>A0A1C3JRB4</accession>
<dbReference type="PANTHER" id="PTHR12962">
    <property type="entry name" value="CALCIUM-REGULATED HEAT STABLE PROTEIN CRHSP-24-RELATED"/>
    <property type="match status" value="1"/>
</dbReference>
<dbReference type="CDD" id="cd04458">
    <property type="entry name" value="CSP_CDS"/>
    <property type="match status" value="1"/>
</dbReference>
<protein>
    <submittedName>
        <fullName evidence="4">'Cold-shock' DNA-binding domain protein</fullName>
    </submittedName>
</protein>
<keyword evidence="2" id="KW-0472">Membrane</keyword>
<dbReference type="InterPro" id="IPR010718">
    <property type="entry name" value="DUF1294"/>
</dbReference>
<dbReference type="GO" id="GO:0043488">
    <property type="term" value="P:regulation of mRNA stability"/>
    <property type="evidence" value="ECO:0007669"/>
    <property type="project" value="TreeGrafter"/>
</dbReference>
<evidence type="ECO:0000313" key="5">
    <source>
        <dbReference type="EMBL" id="SBT19915.1"/>
    </source>
</evidence>
<name>A0A1C3JRB4_9GAMM</name>
<evidence type="ECO:0000256" key="2">
    <source>
        <dbReference type="SAM" id="Phobius"/>
    </source>
</evidence>
<gene>
    <name evidence="4" type="ORF">MGA5115_01705</name>
    <name evidence="5" type="ORF">MGA5116_00498</name>
</gene>
<dbReference type="SUPFAM" id="SSF50249">
    <property type="entry name" value="Nucleic acid-binding proteins"/>
    <property type="match status" value="1"/>
</dbReference>
<keyword evidence="2" id="KW-1133">Transmembrane helix</keyword>
<reference evidence="4 7" key="2">
    <citation type="submission" date="2016-06" db="EMBL/GenBank/DDBJ databases">
        <authorList>
            <person name="Kjaerup R.B."/>
            <person name="Dalgaard T.S."/>
            <person name="Juul-Madsen H.R."/>
        </authorList>
    </citation>
    <scope>NUCLEOTIDE SEQUENCE [LARGE SCALE GENOMIC DNA]</scope>
    <source>
        <strain evidence="4 7">CECT 5115</strain>
    </source>
</reference>
<dbReference type="SMART" id="SM00357">
    <property type="entry name" value="CSP"/>
    <property type="match status" value="1"/>
</dbReference>
<keyword evidence="2" id="KW-0812">Transmembrane</keyword>
<dbReference type="InterPro" id="IPR002059">
    <property type="entry name" value="CSP_DNA-bd"/>
</dbReference>
<dbReference type="GO" id="GO:0005829">
    <property type="term" value="C:cytosol"/>
    <property type="evidence" value="ECO:0007669"/>
    <property type="project" value="UniProtKB-ARBA"/>
</dbReference>
<keyword evidence="6" id="KW-1185">Reference proteome</keyword>
<dbReference type="AlphaFoldDB" id="A0A1C3JRB4"/>
<proteinExistence type="predicted"/>
<keyword evidence="1" id="KW-0597">Phosphoprotein</keyword>
<dbReference type="EMBL" id="FLRA01000012">
    <property type="protein sequence ID" value="SBT17589.1"/>
    <property type="molecule type" value="Genomic_DNA"/>
</dbReference>
<evidence type="ECO:0000313" key="7">
    <source>
        <dbReference type="Proteomes" id="UP000092871"/>
    </source>
</evidence>
<dbReference type="Gene3D" id="2.40.50.140">
    <property type="entry name" value="Nucleic acid-binding proteins"/>
    <property type="match status" value="1"/>
</dbReference>
<dbReference type="InterPro" id="IPR052069">
    <property type="entry name" value="Ca-reg_mRNA-binding_domain"/>
</dbReference>
<feature type="transmembrane region" description="Helical" evidence="2">
    <location>
        <begin position="177"/>
        <end position="195"/>
    </location>
</feature>
<feature type="domain" description="CSD" evidence="3">
    <location>
        <begin position="1"/>
        <end position="66"/>
    </location>
</feature>
<dbReference type="Pfam" id="PF06961">
    <property type="entry name" value="DUF1294"/>
    <property type="match status" value="1"/>
</dbReference>
<evidence type="ECO:0000313" key="4">
    <source>
        <dbReference type="EMBL" id="SBT17589.1"/>
    </source>
</evidence>